<comment type="caution">
    <text evidence="4">The sequence shown here is derived from an EMBL/GenBank/DDBJ whole genome shotgun (WGS) entry which is preliminary data.</text>
</comment>
<dbReference type="CDD" id="cd09294">
    <property type="entry name" value="SmpB"/>
    <property type="match status" value="1"/>
</dbReference>
<keyword evidence="1 3" id="KW-0963">Cytoplasm</keyword>
<reference evidence="5" key="1">
    <citation type="journal article" date="2019" name="Int. J. Syst. Evol. Microbiol.">
        <title>The Global Catalogue of Microorganisms (GCM) 10K type strain sequencing project: providing services to taxonomists for standard genome sequencing and annotation.</title>
        <authorList>
            <consortium name="The Broad Institute Genomics Platform"/>
            <consortium name="The Broad Institute Genome Sequencing Center for Infectious Disease"/>
            <person name="Wu L."/>
            <person name="Ma J."/>
        </authorList>
    </citation>
    <scope>NUCLEOTIDE SEQUENCE [LARGE SCALE GENOMIC DNA]</scope>
    <source>
        <strain evidence="5">JCM 18126</strain>
    </source>
</reference>
<dbReference type="NCBIfam" id="TIGR00086">
    <property type="entry name" value="smpB"/>
    <property type="match status" value="1"/>
</dbReference>
<dbReference type="HAMAP" id="MF_00023">
    <property type="entry name" value="SmpB"/>
    <property type="match status" value="1"/>
</dbReference>
<dbReference type="Proteomes" id="UP001501195">
    <property type="component" value="Unassembled WGS sequence"/>
</dbReference>
<dbReference type="PANTHER" id="PTHR30308:SF2">
    <property type="entry name" value="SSRA-BINDING PROTEIN"/>
    <property type="match status" value="1"/>
</dbReference>
<dbReference type="InterPro" id="IPR020081">
    <property type="entry name" value="SsrA-bd_prot_CS"/>
</dbReference>
<name>A0ABP9I747_9ACTN</name>
<organism evidence="4 5">
    <name type="scientific">Kineococcus glutinatus</name>
    <dbReference type="NCBI Taxonomy" id="1070872"/>
    <lineage>
        <taxon>Bacteria</taxon>
        <taxon>Bacillati</taxon>
        <taxon>Actinomycetota</taxon>
        <taxon>Actinomycetes</taxon>
        <taxon>Kineosporiales</taxon>
        <taxon>Kineosporiaceae</taxon>
        <taxon>Kineococcus</taxon>
    </lineage>
</organism>
<comment type="function">
    <text evidence="3">Required for rescue of stalled ribosomes mediated by trans-translation. Binds to transfer-messenger RNA (tmRNA), required for stable association of tmRNA with ribosomes. tmRNA and SmpB together mimic tRNA shape, replacing the anticodon stem-loop with SmpB. tmRNA is encoded by the ssrA gene; the 2 termini fold to resemble tRNA(Ala) and it encodes a 'tag peptide', a short internal open reading frame. During trans-translation Ala-aminoacylated tmRNA acts like a tRNA, entering the A-site of stalled ribosomes, displacing the stalled mRNA. The ribosome then switches to translate the ORF on the tmRNA; the nascent peptide is terminated with the 'tag peptide' encoded by the tmRNA and targeted for degradation. The ribosome is freed to recommence translation, which seems to be the essential function of trans-translation.</text>
</comment>
<dbReference type="RefSeq" id="WP_345713326.1">
    <property type="nucleotide sequence ID" value="NZ_BAABIL010000480.1"/>
</dbReference>
<sequence length="157" mass="18196">MPRETGRKVIASNRKARHDYHVEDVYEAGIALMGTEVKALRMGRASLVDGFASLQGGEMWLEGVHIPEYVQGTWTNHTPRRKRKLLLHKEEIDRWAGKLRESGLTVVPLSLYFVDGRVKVELALARGKKLYDKRHALRERQDRREADRAMSLRRHLE</sequence>
<keyword evidence="2 3" id="KW-0694">RNA-binding</keyword>
<comment type="similarity">
    <text evidence="3">Belongs to the SmpB family.</text>
</comment>
<dbReference type="SUPFAM" id="SSF74982">
    <property type="entry name" value="Small protein B (SmpB)"/>
    <property type="match status" value="1"/>
</dbReference>
<comment type="subcellular location">
    <subcellularLocation>
        <location evidence="3">Cytoplasm</location>
    </subcellularLocation>
    <text evidence="3">The tmRNA-SmpB complex associates with stalled 70S ribosomes.</text>
</comment>
<dbReference type="InterPro" id="IPR023620">
    <property type="entry name" value="SmpB"/>
</dbReference>
<evidence type="ECO:0000256" key="1">
    <source>
        <dbReference type="ARBA" id="ARBA00022490"/>
    </source>
</evidence>
<dbReference type="InterPro" id="IPR000037">
    <property type="entry name" value="SsrA-bd_prot"/>
</dbReference>
<evidence type="ECO:0000256" key="3">
    <source>
        <dbReference type="HAMAP-Rule" id="MF_00023"/>
    </source>
</evidence>
<proteinExistence type="inferred from homology"/>
<dbReference type="PANTHER" id="PTHR30308">
    <property type="entry name" value="TMRNA-BINDING COMPONENT OF TRANS-TRANSLATION TAGGING COMPLEX"/>
    <property type="match status" value="1"/>
</dbReference>
<dbReference type="NCBIfam" id="NF003843">
    <property type="entry name" value="PRK05422.1"/>
    <property type="match status" value="1"/>
</dbReference>
<dbReference type="Pfam" id="PF01668">
    <property type="entry name" value="SmpB"/>
    <property type="match status" value="1"/>
</dbReference>
<keyword evidence="5" id="KW-1185">Reference proteome</keyword>
<dbReference type="PROSITE" id="PS01317">
    <property type="entry name" value="SSRP"/>
    <property type="match status" value="1"/>
</dbReference>
<evidence type="ECO:0000313" key="5">
    <source>
        <dbReference type="Proteomes" id="UP001501195"/>
    </source>
</evidence>
<dbReference type="EMBL" id="BAABIL010000480">
    <property type="protein sequence ID" value="GAA4989434.1"/>
    <property type="molecule type" value="Genomic_DNA"/>
</dbReference>
<evidence type="ECO:0000313" key="4">
    <source>
        <dbReference type="EMBL" id="GAA4989434.1"/>
    </source>
</evidence>
<dbReference type="Gene3D" id="2.40.280.10">
    <property type="match status" value="1"/>
</dbReference>
<protein>
    <recommendedName>
        <fullName evidence="3">SsrA-binding protein</fullName>
    </recommendedName>
    <alternativeName>
        <fullName evidence="3">Small protein B</fullName>
    </alternativeName>
</protein>
<gene>
    <name evidence="3 4" type="primary">smpB</name>
    <name evidence="4" type="ORF">GCM10023225_28480</name>
</gene>
<accession>A0ABP9I747</accession>
<evidence type="ECO:0000256" key="2">
    <source>
        <dbReference type="ARBA" id="ARBA00022884"/>
    </source>
</evidence>